<accession>A0A673YR08</accession>
<dbReference type="PANTHER" id="PTHR24058">
    <property type="entry name" value="DUAL SPECIFICITY PROTEIN KINASE"/>
    <property type="match status" value="1"/>
</dbReference>
<dbReference type="FunFam" id="3.30.200.20:FF:000022">
    <property type="entry name" value="Homeodomain-interacting protein kinase 2 isoform 1"/>
    <property type="match status" value="1"/>
</dbReference>
<keyword evidence="8" id="KW-0418">Kinase</keyword>
<dbReference type="AlphaFoldDB" id="A0A673YR08"/>
<dbReference type="GO" id="GO:0005737">
    <property type="term" value="C:cytoplasm"/>
    <property type="evidence" value="ECO:0007669"/>
    <property type="project" value="UniProtKB-ARBA"/>
</dbReference>
<name>A0A673YR08_SALTR</name>
<gene>
    <name evidence="20" type="primary">HIPK1</name>
    <name evidence="20" type="synonym">hipk1a</name>
</gene>
<proteinExistence type="inferred from homology"/>
<evidence type="ECO:0000256" key="2">
    <source>
        <dbReference type="ARBA" id="ARBA00012513"/>
    </source>
</evidence>
<comment type="catalytic activity">
    <reaction evidence="14">
        <text>L-threonyl-[protein] + ATP = O-phospho-L-threonyl-[protein] + ADP + H(+)</text>
        <dbReference type="Rhea" id="RHEA:46608"/>
        <dbReference type="Rhea" id="RHEA-COMP:11060"/>
        <dbReference type="Rhea" id="RHEA-COMP:11605"/>
        <dbReference type="ChEBI" id="CHEBI:15378"/>
        <dbReference type="ChEBI" id="CHEBI:30013"/>
        <dbReference type="ChEBI" id="CHEBI:30616"/>
        <dbReference type="ChEBI" id="CHEBI:61977"/>
        <dbReference type="ChEBI" id="CHEBI:456216"/>
        <dbReference type="EC" id="2.7.11.1"/>
    </reaction>
</comment>
<feature type="binding site" evidence="17">
    <location>
        <position position="242"/>
    </location>
    <ligand>
        <name>ATP</name>
        <dbReference type="ChEBI" id="CHEBI:30616"/>
    </ligand>
</feature>
<reference evidence="20" key="2">
    <citation type="submission" date="2025-09" db="UniProtKB">
        <authorList>
            <consortium name="Ensembl"/>
        </authorList>
    </citation>
    <scope>IDENTIFICATION</scope>
</reference>
<dbReference type="InterPro" id="IPR008271">
    <property type="entry name" value="Ser/Thr_kinase_AS"/>
</dbReference>
<evidence type="ECO:0000256" key="5">
    <source>
        <dbReference type="ARBA" id="ARBA00022553"/>
    </source>
</evidence>
<evidence type="ECO:0000259" key="19">
    <source>
        <dbReference type="PROSITE" id="PS50011"/>
    </source>
</evidence>
<feature type="compositionally biased region" description="Low complexity" evidence="18">
    <location>
        <begin position="920"/>
        <end position="929"/>
    </location>
</feature>
<keyword evidence="9 17" id="KW-0067">ATP-binding</keyword>
<dbReference type="Gene3D" id="1.10.510.10">
    <property type="entry name" value="Transferase(Phosphotransferase) domain 1"/>
    <property type="match status" value="1"/>
</dbReference>
<feature type="compositionally biased region" description="Polar residues" evidence="18">
    <location>
        <begin position="64"/>
        <end position="90"/>
    </location>
</feature>
<evidence type="ECO:0000256" key="9">
    <source>
        <dbReference type="ARBA" id="ARBA00022840"/>
    </source>
</evidence>
<feature type="compositionally biased region" description="Polar residues" evidence="18">
    <location>
        <begin position="1"/>
        <end position="19"/>
    </location>
</feature>
<dbReference type="SUPFAM" id="SSF56112">
    <property type="entry name" value="Protein kinase-like (PK-like)"/>
    <property type="match status" value="1"/>
</dbReference>
<keyword evidence="13" id="KW-0539">Nucleus</keyword>
<feature type="compositionally biased region" description="Polar residues" evidence="18">
    <location>
        <begin position="123"/>
        <end position="135"/>
    </location>
</feature>
<keyword evidence="21" id="KW-1185">Reference proteome</keyword>
<dbReference type="PROSITE" id="PS00108">
    <property type="entry name" value="PROTEIN_KINASE_ST"/>
    <property type="match status" value="1"/>
</dbReference>
<feature type="compositionally biased region" description="Low complexity" evidence="18">
    <location>
        <begin position="32"/>
        <end position="63"/>
    </location>
</feature>
<evidence type="ECO:0000256" key="14">
    <source>
        <dbReference type="ARBA" id="ARBA00047899"/>
    </source>
</evidence>
<dbReference type="GO" id="GO:0042771">
    <property type="term" value="P:intrinsic apoptotic signaling pathway in response to DNA damage by p53 class mediator"/>
    <property type="evidence" value="ECO:0007669"/>
    <property type="project" value="TreeGrafter"/>
</dbReference>
<feature type="compositionally biased region" description="Low complexity" evidence="18">
    <location>
        <begin position="98"/>
        <end position="116"/>
    </location>
</feature>
<dbReference type="Ensembl" id="ENSSTUT00000038487.1">
    <property type="protein sequence ID" value="ENSSTUP00000036834.1"/>
    <property type="gene ID" value="ENSSTUG00000015097.1"/>
</dbReference>
<evidence type="ECO:0000256" key="10">
    <source>
        <dbReference type="ARBA" id="ARBA00022843"/>
    </source>
</evidence>
<organism evidence="20 21">
    <name type="scientific">Salmo trutta</name>
    <name type="common">Brown trout</name>
    <dbReference type="NCBI Taxonomy" id="8032"/>
    <lineage>
        <taxon>Eukaryota</taxon>
        <taxon>Metazoa</taxon>
        <taxon>Chordata</taxon>
        <taxon>Craniata</taxon>
        <taxon>Vertebrata</taxon>
        <taxon>Euteleostomi</taxon>
        <taxon>Actinopterygii</taxon>
        <taxon>Neopterygii</taxon>
        <taxon>Teleostei</taxon>
        <taxon>Protacanthopterygii</taxon>
        <taxon>Salmoniformes</taxon>
        <taxon>Salmonidae</taxon>
        <taxon>Salmoninae</taxon>
        <taxon>Salmo</taxon>
    </lineage>
</organism>
<evidence type="ECO:0000256" key="16">
    <source>
        <dbReference type="ARBA" id="ARBA00061380"/>
    </source>
</evidence>
<dbReference type="InterPro" id="IPR000719">
    <property type="entry name" value="Prot_kinase_dom"/>
</dbReference>
<dbReference type="SMART" id="SM00220">
    <property type="entry name" value="S_TKc"/>
    <property type="match status" value="1"/>
</dbReference>
<dbReference type="CDD" id="cd14211">
    <property type="entry name" value="STKc_HIPK"/>
    <property type="match status" value="1"/>
</dbReference>
<feature type="region of interest" description="Disordered" evidence="18">
    <location>
        <begin position="792"/>
        <end position="815"/>
    </location>
</feature>
<keyword evidence="5" id="KW-0597">Phosphoprotein</keyword>
<evidence type="ECO:0000256" key="11">
    <source>
        <dbReference type="ARBA" id="ARBA00023015"/>
    </source>
</evidence>
<evidence type="ECO:0000256" key="18">
    <source>
        <dbReference type="SAM" id="MobiDB-lite"/>
    </source>
</evidence>
<evidence type="ECO:0000256" key="3">
    <source>
        <dbReference type="ARBA" id="ARBA00022499"/>
    </source>
</evidence>
<dbReference type="GO" id="GO:0005524">
    <property type="term" value="F:ATP binding"/>
    <property type="evidence" value="ECO:0007669"/>
    <property type="project" value="UniProtKB-UniRule"/>
</dbReference>
<feature type="compositionally biased region" description="Low complexity" evidence="18">
    <location>
        <begin position="963"/>
        <end position="975"/>
    </location>
</feature>
<feature type="region of interest" description="Disordered" evidence="18">
    <location>
        <begin position="166"/>
        <end position="195"/>
    </location>
</feature>
<comment type="catalytic activity">
    <reaction evidence="15">
        <text>L-seryl-[protein] + ATP = O-phospho-L-seryl-[protein] + ADP + H(+)</text>
        <dbReference type="Rhea" id="RHEA:17989"/>
        <dbReference type="Rhea" id="RHEA-COMP:9863"/>
        <dbReference type="Rhea" id="RHEA-COMP:11604"/>
        <dbReference type="ChEBI" id="CHEBI:15378"/>
        <dbReference type="ChEBI" id="CHEBI:29999"/>
        <dbReference type="ChEBI" id="CHEBI:30616"/>
        <dbReference type="ChEBI" id="CHEBI:83421"/>
        <dbReference type="ChEBI" id="CHEBI:456216"/>
        <dbReference type="EC" id="2.7.11.1"/>
    </reaction>
</comment>
<keyword evidence="7 17" id="KW-0547">Nucleotide-binding</keyword>
<evidence type="ECO:0000256" key="1">
    <source>
        <dbReference type="ARBA" id="ARBA00004123"/>
    </source>
</evidence>
<keyword evidence="3" id="KW-1017">Isopeptide bond</keyword>
<evidence type="ECO:0000256" key="12">
    <source>
        <dbReference type="ARBA" id="ARBA00023163"/>
    </source>
</evidence>
<dbReference type="GO" id="GO:0004713">
    <property type="term" value="F:protein tyrosine kinase activity"/>
    <property type="evidence" value="ECO:0007669"/>
    <property type="project" value="TreeGrafter"/>
</dbReference>
<dbReference type="InterPro" id="IPR011009">
    <property type="entry name" value="Kinase-like_dom_sf"/>
</dbReference>
<dbReference type="InterPro" id="IPR017441">
    <property type="entry name" value="Protein_kinase_ATP_BS"/>
</dbReference>
<dbReference type="PROSITE" id="PS00107">
    <property type="entry name" value="PROTEIN_KINASE_ATP"/>
    <property type="match status" value="1"/>
</dbReference>
<feature type="compositionally biased region" description="Low complexity" evidence="18">
    <location>
        <begin position="182"/>
        <end position="193"/>
    </location>
</feature>
<sequence length="1123" mass="121684">MASELQVFSSPSISSSAYTRSKKLKVENSVWDVSSQVGDNNNNNSYYQQQGPSQGNGNTSSPSASSFNPAYNSSNSNQGYPSTGAGSREQTVVRAADSTGSVRGPPSSSSSSSSTSCLVKDAASSSQPGDLYQNQYGNSLKRKSEEVDSSDSVQILEELSAPVLSNRTAAGGGTTTAQSIAHSTSTTKSSNSHSEGDYQLVQHEILCSVSNSYEVLEFLGRGTFGQVAKCWKRGTNEIVAIKILKNHPSYVRQGQIEVSILSRLSTENADEFNFVRSYECFQHKNHTCLVFEMLEQNLYDFLKHSKFSPLLLKSIRPVLQQVATALMKLKSLGLIHADLKPENIMLVDPLRQPYRVKVIDFGSASHVSKAVCSTYLQSRYYRAPEIILGLPFCEAIDMWSLGCVIAELFLGWPLYPGASEYGQIRYISQTQGLPAEYLLSAGTKTSRFFNRGPDSSYPLWRLKTPSEHEAELGIKSKEARKYIFNCLDDMMQVNMTSLVGTDVLAEKADRREFIDLLKKMLTLDADKRITPMKTLNHPFVTMTHLLHFPHSSHVKSCFQNMDICKRRVSAFESGKNLFSSNNNPSAATNLTVTFSSQLNQHNQMASTGGQSLSVSSNVPLLNYQPGLYQQATINIPGLPQQSVPLQTRPTQLCGQAEPFQQTLIVCPPTIQGLQTSGKHSGFPVRMDNAVPMGPQNQSTQPLHLQPGMLTQASCNPLMVATLHTPVAGMAPLYSLPLGCGAGSCSRSKPTITVLMSVSQILIPSTWQQMPGMALHNPSQNQTLVPDSPMIAPLSGGDRSGQQASHRRGRHGSHYDGITQQDLALGRQAPTAPSQARPQQGKGCKARHADTTFILFLTIPAASIITIHSDTEDEDDRKFPAAGSGVNQRANVISCVTVHDSHDSDSSISSPLSPKRLATNSSSSQSSSKSLAIILPSVKTQSGESGTHKSDQHVNVSGKCKKVTAQQSSTAGGASSSDRHQRATTSRSQPLNLSQVQQSVMSSSQDRTGGNSSSLRRQPTYPPPVSSHSYRLQEASSIFTSTPNLYAYPASAALASVSQAMDQLHAGGSSRHARPSGPYSSLGLLHAQGQYHQQQLAAQPYPVPRSSAAAYQLSQRKLSQYPYL</sequence>
<dbReference type="GO" id="GO:0007224">
    <property type="term" value="P:smoothened signaling pathway"/>
    <property type="evidence" value="ECO:0007669"/>
    <property type="project" value="TreeGrafter"/>
</dbReference>
<dbReference type="Pfam" id="PF00069">
    <property type="entry name" value="Pkinase"/>
    <property type="match status" value="1"/>
</dbReference>
<feature type="compositionally biased region" description="Polar residues" evidence="18">
    <location>
        <begin position="982"/>
        <end position="992"/>
    </location>
</feature>
<dbReference type="InterPro" id="IPR050494">
    <property type="entry name" value="Ser_Thr_dual-spec_kinase"/>
</dbReference>
<feature type="compositionally biased region" description="Low complexity" evidence="18">
    <location>
        <begin position="993"/>
        <end position="1004"/>
    </location>
</feature>
<dbReference type="PANTHER" id="PTHR24058:SF43">
    <property type="entry name" value="HOMEODOMAIN-INTERACTING PROTEIN KINASE 1"/>
    <property type="match status" value="1"/>
</dbReference>
<evidence type="ECO:0000256" key="4">
    <source>
        <dbReference type="ARBA" id="ARBA00022527"/>
    </source>
</evidence>
<comment type="subcellular location">
    <subcellularLocation>
        <location evidence="1">Nucleus</location>
    </subcellularLocation>
</comment>
<dbReference type="PROSITE" id="PS50011">
    <property type="entry name" value="PROTEIN_KINASE_DOM"/>
    <property type="match status" value="1"/>
</dbReference>
<keyword evidence="12" id="KW-0804">Transcription</keyword>
<evidence type="ECO:0000256" key="7">
    <source>
        <dbReference type="ARBA" id="ARBA00022741"/>
    </source>
</evidence>
<evidence type="ECO:0000313" key="20">
    <source>
        <dbReference type="Ensembl" id="ENSSTUP00000036834.1"/>
    </source>
</evidence>
<dbReference type="Gene3D" id="3.30.200.20">
    <property type="entry name" value="Phosphorylase Kinase, domain 1"/>
    <property type="match status" value="1"/>
</dbReference>
<protein>
    <recommendedName>
        <fullName evidence="2">non-specific serine/threonine protein kinase</fullName>
        <ecNumber evidence="2">2.7.11.1</ecNumber>
    </recommendedName>
</protein>
<evidence type="ECO:0000256" key="6">
    <source>
        <dbReference type="ARBA" id="ARBA00022679"/>
    </source>
</evidence>
<feature type="region of interest" description="Disordered" evidence="18">
    <location>
        <begin position="1"/>
        <end position="135"/>
    </location>
</feature>
<dbReference type="Proteomes" id="UP000472277">
    <property type="component" value="Chromosome 30"/>
</dbReference>
<evidence type="ECO:0000313" key="21">
    <source>
        <dbReference type="Proteomes" id="UP000472277"/>
    </source>
</evidence>
<evidence type="ECO:0000256" key="13">
    <source>
        <dbReference type="ARBA" id="ARBA00023242"/>
    </source>
</evidence>
<keyword evidence="4" id="KW-0723">Serine/threonine-protein kinase</keyword>
<keyword evidence="10" id="KW-0832">Ubl conjugation</keyword>
<keyword evidence="11" id="KW-0805">Transcription regulation</keyword>
<comment type="similarity">
    <text evidence="16">Belongs to the protein kinase superfamily. CMGC Ser/Thr protein kinase family. HIPK subfamily.</text>
</comment>
<evidence type="ECO:0000256" key="17">
    <source>
        <dbReference type="PROSITE-ProRule" id="PRU10141"/>
    </source>
</evidence>
<dbReference type="GO" id="GO:0004674">
    <property type="term" value="F:protein serine/threonine kinase activity"/>
    <property type="evidence" value="ECO:0007669"/>
    <property type="project" value="UniProtKB-KW"/>
</dbReference>
<reference evidence="20" key="1">
    <citation type="submission" date="2025-08" db="UniProtKB">
        <authorList>
            <consortium name="Ensembl"/>
        </authorList>
    </citation>
    <scope>IDENTIFICATION</scope>
</reference>
<dbReference type="GeneTree" id="ENSGT00940000155356"/>
<dbReference type="EC" id="2.7.11.1" evidence="2"/>
<feature type="compositionally biased region" description="Polar residues" evidence="18">
    <location>
        <begin position="1005"/>
        <end position="1016"/>
    </location>
</feature>
<feature type="domain" description="Protein kinase" evidence="19">
    <location>
        <begin position="213"/>
        <end position="540"/>
    </location>
</feature>
<dbReference type="FunFam" id="1.10.510.10:FF:000029">
    <property type="entry name" value="Homeodomain-interacting protein kinase 2 isoform 1"/>
    <property type="match status" value="1"/>
</dbReference>
<feature type="region of interest" description="Disordered" evidence="18">
    <location>
        <begin position="898"/>
        <end position="1028"/>
    </location>
</feature>
<keyword evidence="6" id="KW-0808">Transferase</keyword>
<evidence type="ECO:0000256" key="8">
    <source>
        <dbReference type="ARBA" id="ARBA00022777"/>
    </source>
</evidence>
<dbReference type="GO" id="GO:0016605">
    <property type="term" value="C:PML body"/>
    <property type="evidence" value="ECO:0007669"/>
    <property type="project" value="TreeGrafter"/>
</dbReference>
<evidence type="ECO:0000256" key="15">
    <source>
        <dbReference type="ARBA" id="ARBA00048679"/>
    </source>
</evidence>